<protein>
    <submittedName>
        <fullName evidence="1">Uncharacterized protein</fullName>
    </submittedName>
</protein>
<reference evidence="1 3" key="1">
    <citation type="submission" date="2020-08" db="EMBL/GenBank/DDBJ databases">
        <title>Genomic Encyclopedia of Type Strains, Phase IV (KMG-IV): sequencing the most valuable type-strain genomes for metagenomic binning, comparative biology and taxonomic classification.</title>
        <authorList>
            <person name="Goeker M."/>
        </authorList>
    </citation>
    <scope>NUCLEOTIDE SEQUENCE [LARGE SCALE GENOMIC DNA]</scope>
    <source>
        <strain evidence="1 3">DSM 17989</strain>
    </source>
</reference>
<dbReference type="AlphaFoldDB" id="A0A7X0DPT0"/>
<proteinExistence type="predicted"/>
<dbReference type="InterPro" id="IPR004335">
    <property type="entry name" value="DUF244"/>
</dbReference>
<dbReference type="Pfam" id="PF03112">
    <property type="entry name" value="DUF244"/>
    <property type="match status" value="1"/>
</dbReference>
<sequence>MKIDSLQEELNRIQNENKKREKPLKDFIKMLTYNIANKYPLINQINYRFRGEFMFNFDPKKRAISDRFKGLLSISGKVFILNNIAFANSASAPIHMGALKS</sequence>
<gene>
    <name evidence="1" type="ORF">HNP67_000991</name>
    <name evidence="2" type="ORF">HNP67_001064</name>
</gene>
<dbReference type="EMBL" id="JACHFB010000004">
    <property type="protein sequence ID" value="MBB6213569.1"/>
    <property type="molecule type" value="Genomic_DNA"/>
</dbReference>
<name>A0A7X0DPT0_9SPIR</name>
<comment type="caution">
    <text evidence="1">The sequence shown here is derived from an EMBL/GenBank/DDBJ whole genome shotgun (WGS) entry which is preliminary data.</text>
</comment>
<accession>A0A7X0DPT0</accession>
<evidence type="ECO:0000313" key="1">
    <source>
        <dbReference type="EMBL" id="MBB6213496.1"/>
    </source>
</evidence>
<organism evidence="1 3">
    <name type="scientific">Borreliella californiensis</name>
    <dbReference type="NCBI Taxonomy" id="373543"/>
    <lineage>
        <taxon>Bacteria</taxon>
        <taxon>Pseudomonadati</taxon>
        <taxon>Spirochaetota</taxon>
        <taxon>Spirochaetia</taxon>
        <taxon>Spirochaetales</taxon>
        <taxon>Borreliaceae</taxon>
        <taxon>Borreliella</taxon>
    </lineage>
</organism>
<dbReference type="EMBL" id="JACHFB010000004">
    <property type="protein sequence ID" value="MBB6213496.1"/>
    <property type="molecule type" value="Genomic_DNA"/>
</dbReference>
<evidence type="ECO:0000313" key="3">
    <source>
        <dbReference type="Proteomes" id="UP000536100"/>
    </source>
</evidence>
<dbReference type="Proteomes" id="UP000536100">
    <property type="component" value="Unassembled WGS sequence"/>
</dbReference>
<evidence type="ECO:0000313" key="2">
    <source>
        <dbReference type="EMBL" id="MBB6213569.1"/>
    </source>
</evidence>